<dbReference type="Pfam" id="PF13176">
    <property type="entry name" value="TPR_7"/>
    <property type="match status" value="1"/>
</dbReference>
<dbReference type="RefSeq" id="WP_076970898.1">
    <property type="nucleotide sequence ID" value="NZ_ASQP01000190.1"/>
</dbReference>
<dbReference type="Gene3D" id="1.10.10.10">
    <property type="entry name" value="Winged helix-like DNA-binding domain superfamily/Winged helix DNA-binding domain"/>
    <property type="match status" value="1"/>
</dbReference>
<dbReference type="GO" id="GO:0043531">
    <property type="term" value="F:ADP binding"/>
    <property type="evidence" value="ECO:0007669"/>
    <property type="project" value="InterPro"/>
</dbReference>
<evidence type="ECO:0000256" key="1">
    <source>
        <dbReference type="PROSITE-ProRule" id="PRU00339"/>
    </source>
</evidence>
<dbReference type="SMART" id="SM00028">
    <property type="entry name" value="TPR"/>
    <property type="match status" value="8"/>
</dbReference>
<dbReference type="EMBL" id="ASQP01000190">
    <property type="protein sequence ID" value="OMI38968.1"/>
    <property type="molecule type" value="Genomic_DNA"/>
</dbReference>
<evidence type="ECO:0000259" key="2">
    <source>
        <dbReference type="Pfam" id="PF00931"/>
    </source>
</evidence>
<dbReference type="SUPFAM" id="SSF52540">
    <property type="entry name" value="P-loop containing nucleoside triphosphate hydrolases"/>
    <property type="match status" value="1"/>
</dbReference>
<dbReference type="STRING" id="67365.GCA_001704635_06355"/>
<dbReference type="Gene3D" id="3.40.50.300">
    <property type="entry name" value="P-loop containing nucleotide triphosphate hydrolases"/>
    <property type="match status" value="1"/>
</dbReference>
<dbReference type="Gene3D" id="1.25.40.10">
    <property type="entry name" value="Tetratricopeptide repeat domain"/>
    <property type="match status" value="2"/>
</dbReference>
<dbReference type="GeneID" id="96748622"/>
<dbReference type="PROSITE" id="PS50005">
    <property type="entry name" value="TPR"/>
    <property type="match status" value="1"/>
</dbReference>
<dbReference type="InterPro" id="IPR036388">
    <property type="entry name" value="WH-like_DNA-bd_sf"/>
</dbReference>
<dbReference type="PANTHER" id="PTHR47691">
    <property type="entry name" value="REGULATOR-RELATED"/>
    <property type="match status" value="1"/>
</dbReference>
<dbReference type="PRINTS" id="PR00364">
    <property type="entry name" value="DISEASERSIST"/>
</dbReference>
<proteinExistence type="predicted"/>
<dbReference type="InterPro" id="IPR011990">
    <property type="entry name" value="TPR-like_helical_dom_sf"/>
</dbReference>
<dbReference type="InterPro" id="IPR027417">
    <property type="entry name" value="P-loop_NTPase"/>
</dbReference>
<evidence type="ECO:0000313" key="4">
    <source>
        <dbReference type="Proteomes" id="UP000186168"/>
    </source>
</evidence>
<accession>A0A1R1SKY9</accession>
<sequence length="829" mass="90394">MNTPGHDSGRAPAHIEVHAHDQSRVYLANRDLHQTIGSVPAPVTTLRTLPRKLAYFTGRGSELHRLLQAVGPHPGQTVAIHTISGMPGVGKTALATHVAHLLSNRYPDGQLFVRLNAHTPGQRQADPADILATLLTSSGIAPRHLPDGIDARAALWRNHLATRRILLVLDDAADSAQVEPLLPANEECLVLVTSRKRLLGLDGAVPLSLECLQPDQAALLFGRLANRNPTSLEGKAIASTVRLCGYLPLAITLLAAQLAHHPLWDINTFADNFATAQDRLGELEAGDRAVTAAFRLSYKALDPHQKNLFRCLGLHPGPEIDAYATAALADISVNLARRRLNALYKDHLVDESTAGRYRLHDLLRTYARDLAAQVPARDRALATDRLLAYYQHTAKAADLYIADTARPGTPTPTPACPTVPRLTTREDALLWMRTERPNLLACVEYATTRAQPSRVIRLVAAMAAFLRREGPWPQAIALHETAIHTSNESGARLSKANAMWDLGRVQYLVGAYDAAAKLLEESHSQYSVLCSRLGEANALWDLGLLHRLTGRYDLAIKLLEKARIQYHFIGDQIAEANALRDLGRAQCMVGKYEPAIALMEKALTLYQTGGDRFGEANTLRALGRALCSIGDHDRAISLLEKARAIYKDLDNPFGEANALRGMGLAQREAKNYETAIDLAEQARSLYKSLSNQLGETNTLHDLGRAQYLVGDVDRAMTLMKQALDLYEILGNQLGKAEVLNGLGKILSDSSQPEKGIALHREALQLARKLTHPLEEARALEGAARCAARTGSRQTALVDLQSAVEIYKRIGAAEASAAVAFHKALQIDTS</sequence>
<keyword evidence="1" id="KW-0802">TPR repeat</keyword>
<evidence type="ECO:0000313" key="3">
    <source>
        <dbReference type="EMBL" id="OMI38968.1"/>
    </source>
</evidence>
<organism evidence="3 4">
    <name type="scientific">Streptomyces sparsogenes DSM 40356</name>
    <dbReference type="NCBI Taxonomy" id="1331668"/>
    <lineage>
        <taxon>Bacteria</taxon>
        <taxon>Bacillati</taxon>
        <taxon>Actinomycetota</taxon>
        <taxon>Actinomycetes</taxon>
        <taxon>Kitasatosporales</taxon>
        <taxon>Streptomycetaceae</taxon>
        <taxon>Streptomyces</taxon>
    </lineage>
</organism>
<gene>
    <name evidence="3" type="ORF">SPAR_13315</name>
</gene>
<dbReference type="InterPro" id="IPR019734">
    <property type="entry name" value="TPR_rpt"/>
</dbReference>
<dbReference type="PANTHER" id="PTHR47691:SF3">
    <property type="entry name" value="HTH-TYPE TRANSCRIPTIONAL REGULATOR RV0890C-RELATED"/>
    <property type="match status" value="1"/>
</dbReference>
<protein>
    <submittedName>
        <fullName evidence="3">Transcriptional activator domain containing protein</fullName>
    </submittedName>
</protein>
<dbReference type="AlphaFoldDB" id="A0A1R1SKY9"/>
<dbReference type="Pfam" id="PF13424">
    <property type="entry name" value="TPR_12"/>
    <property type="match status" value="3"/>
</dbReference>
<dbReference type="Pfam" id="PF00931">
    <property type="entry name" value="NB-ARC"/>
    <property type="match status" value="1"/>
</dbReference>
<dbReference type="SUPFAM" id="SSF48452">
    <property type="entry name" value="TPR-like"/>
    <property type="match status" value="2"/>
</dbReference>
<dbReference type="Proteomes" id="UP000186168">
    <property type="component" value="Unassembled WGS sequence"/>
</dbReference>
<dbReference type="InterPro" id="IPR002182">
    <property type="entry name" value="NB-ARC"/>
</dbReference>
<keyword evidence="4" id="KW-1185">Reference proteome</keyword>
<reference evidence="3 4" key="1">
    <citation type="submission" date="2013-05" db="EMBL/GenBank/DDBJ databases">
        <title>Genome sequence of Streptomyces sparsogenes DSM 40356.</title>
        <authorList>
            <person name="Coyne S."/>
            <person name="Seebeck F.P."/>
        </authorList>
    </citation>
    <scope>NUCLEOTIDE SEQUENCE [LARGE SCALE GENOMIC DNA]</scope>
    <source>
        <strain evidence="3 4">DSM 40356</strain>
    </source>
</reference>
<feature type="repeat" description="TPR" evidence="1">
    <location>
        <begin position="576"/>
        <end position="609"/>
    </location>
</feature>
<name>A0A1R1SKY9_9ACTN</name>
<comment type="caution">
    <text evidence="3">The sequence shown here is derived from an EMBL/GenBank/DDBJ whole genome shotgun (WGS) entry which is preliminary data.</text>
</comment>
<feature type="domain" description="NB-ARC" evidence="2">
    <location>
        <begin position="79"/>
        <end position="228"/>
    </location>
</feature>